<dbReference type="EMBL" id="CAJNNV010025643">
    <property type="protein sequence ID" value="CAE8615493.1"/>
    <property type="molecule type" value="Genomic_DNA"/>
</dbReference>
<protein>
    <recommendedName>
        <fullName evidence="4">TLC domain-containing protein</fullName>
    </recommendedName>
</protein>
<comment type="caution">
    <text evidence="2">The sequence shown here is derived from an EMBL/GenBank/DDBJ whole genome shotgun (WGS) entry which is preliminary data.</text>
</comment>
<feature type="transmembrane region" description="Helical" evidence="1">
    <location>
        <begin position="52"/>
        <end position="76"/>
    </location>
</feature>
<keyword evidence="1" id="KW-0812">Transmembrane</keyword>
<organism evidence="2 3">
    <name type="scientific">Polarella glacialis</name>
    <name type="common">Dinoflagellate</name>
    <dbReference type="NCBI Taxonomy" id="89957"/>
    <lineage>
        <taxon>Eukaryota</taxon>
        <taxon>Sar</taxon>
        <taxon>Alveolata</taxon>
        <taxon>Dinophyceae</taxon>
        <taxon>Suessiales</taxon>
        <taxon>Suessiaceae</taxon>
        <taxon>Polarella</taxon>
    </lineage>
</organism>
<keyword evidence="1" id="KW-0472">Membrane</keyword>
<evidence type="ECO:0008006" key="4">
    <source>
        <dbReference type="Google" id="ProtNLM"/>
    </source>
</evidence>
<gene>
    <name evidence="2" type="ORF">PGLA1383_LOCUS33208</name>
</gene>
<evidence type="ECO:0000313" key="3">
    <source>
        <dbReference type="Proteomes" id="UP000654075"/>
    </source>
</evidence>
<accession>A0A813FY15</accession>
<evidence type="ECO:0000256" key="1">
    <source>
        <dbReference type="SAM" id="Phobius"/>
    </source>
</evidence>
<evidence type="ECO:0000313" key="2">
    <source>
        <dbReference type="EMBL" id="CAE8615493.1"/>
    </source>
</evidence>
<sequence>MRSDAAYTGFAGNSVLAYTASRAYFAYWSISVLQQVRLVLTDGPGNFSYPVWAPHCAATLQVSLLVVNVTFLATHWRKLLKRGARKEKTDDQAEK</sequence>
<keyword evidence="3" id="KW-1185">Reference proteome</keyword>
<reference evidence="2" key="1">
    <citation type="submission" date="2021-02" db="EMBL/GenBank/DDBJ databases">
        <authorList>
            <person name="Dougan E. K."/>
            <person name="Rhodes N."/>
            <person name="Thang M."/>
            <person name="Chan C."/>
        </authorList>
    </citation>
    <scope>NUCLEOTIDE SEQUENCE</scope>
</reference>
<keyword evidence="1" id="KW-1133">Transmembrane helix</keyword>
<dbReference type="AlphaFoldDB" id="A0A813FY15"/>
<dbReference type="Proteomes" id="UP000654075">
    <property type="component" value="Unassembled WGS sequence"/>
</dbReference>
<name>A0A813FY15_POLGL</name>
<proteinExistence type="predicted"/>